<dbReference type="STRING" id="46731.A0A3M6TME3"/>
<dbReference type="GO" id="GO:0000049">
    <property type="term" value="F:tRNA binding"/>
    <property type="evidence" value="ECO:0007669"/>
    <property type="project" value="UniProtKB-KW"/>
</dbReference>
<accession>A0A3M6TME3</accession>
<dbReference type="GO" id="GO:0005634">
    <property type="term" value="C:nucleus"/>
    <property type="evidence" value="ECO:0007669"/>
    <property type="project" value="UniProtKB-SubCell"/>
</dbReference>
<evidence type="ECO:0000256" key="2">
    <source>
        <dbReference type="ARBA" id="ARBA00007494"/>
    </source>
</evidence>
<evidence type="ECO:0000256" key="4">
    <source>
        <dbReference type="ARBA" id="ARBA00022555"/>
    </source>
</evidence>
<evidence type="ECO:0000313" key="15">
    <source>
        <dbReference type="Proteomes" id="UP000275408"/>
    </source>
</evidence>
<evidence type="ECO:0000256" key="11">
    <source>
        <dbReference type="PROSITE-ProRule" id="PRU01023"/>
    </source>
</evidence>
<feature type="compositionally biased region" description="Polar residues" evidence="12">
    <location>
        <begin position="581"/>
        <end position="594"/>
    </location>
</feature>
<evidence type="ECO:0000256" key="12">
    <source>
        <dbReference type="SAM" id="MobiDB-lite"/>
    </source>
</evidence>
<feature type="compositionally biased region" description="Basic and acidic residues" evidence="12">
    <location>
        <begin position="557"/>
        <end position="580"/>
    </location>
</feature>
<evidence type="ECO:0000313" key="14">
    <source>
        <dbReference type="EMBL" id="RMX42532.1"/>
    </source>
</evidence>
<keyword evidence="10" id="KW-0539">Nucleus</keyword>
<dbReference type="InterPro" id="IPR029063">
    <property type="entry name" value="SAM-dependent_MTases_sf"/>
</dbReference>
<reference evidence="14 15" key="1">
    <citation type="journal article" date="2018" name="Sci. Rep.">
        <title>Comparative analysis of the Pocillopora damicornis genome highlights role of immune system in coral evolution.</title>
        <authorList>
            <person name="Cunning R."/>
            <person name="Bay R.A."/>
            <person name="Gillette P."/>
            <person name="Baker A.C."/>
            <person name="Traylor-Knowles N."/>
        </authorList>
    </citation>
    <scope>NUCLEOTIDE SEQUENCE [LARGE SCALE GENOMIC DNA]</scope>
    <source>
        <strain evidence="14">RSMAS</strain>
        <tissue evidence="14">Whole animal</tissue>
    </source>
</reference>
<feature type="compositionally biased region" description="Basic and acidic residues" evidence="12">
    <location>
        <begin position="809"/>
        <end position="839"/>
    </location>
</feature>
<feature type="compositionally biased region" description="Basic and acidic residues" evidence="12">
    <location>
        <begin position="478"/>
        <end position="488"/>
    </location>
</feature>
<evidence type="ECO:0000256" key="10">
    <source>
        <dbReference type="ARBA" id="ARBA00023242"/>
    </source>
</evidence>
<name>A0A3M6TME3_POCDA</name>
<dbReference type="InterPro" id="IPR023267">
    <property type="entry name" value="RCMT"/>
</dbReference>
<feature type="active site" description="Nucleophile" evidence="11">
    <location>
        <position position="308"/>
    </location>
</feature>
<feature type="domain" description="SAM-dependent MTase RsmB/NOP-type" evidence="13">
    <location>
        <begin position="52"/>
        <end position="416"/>
    </location>
</feature>
<dbReference type="AlphaFoldDB" id="A0A3M6TME3"/>
<feature type="compositionally biased region" description="Polar residues" evidence="12">
    <location>
        <begin position="460"/>
        <end position="477"/>
    </location>
</feature>
<organism evidence="14 15">
    <name type="scientific">Pocillopora damicornis</name>
    <name type="common">Cauliflower coral</name>
    <name type="synonym">Millepora damicornis</name>
    <dbReference type="NCBI Taxonomy" id="46731"/>
    <lineage>
        <taxon>Eukaryota</taxon>
        <taxon>Metazoa</taxon>
        <taxon>Cnidaria</taxon>
        <taxon>Anthozoa</taxon>
        <taxon>Hexacorallia</taxon>
        <taxon>Scleractinia</taxon>
        <taxon>Astrocoeniina</taxon>
        <taxon>Pocilloporidae</taxon>
        <taxon>Pocillopora</taxon>
    </lineage>
</organism>
<dbReference type="InterPro" id="IPR001678">
    <property type="entry name" value="MeTrfase_RsmB-F_NOP2_dom"/>
</dbReference>
<evidence type="ECO:0000259" key="13">
    <source>
        <dbReference type="PROSITE" id="PS51686"/>
    </source>
</evidence>
<keyword evidence="8" id="KW-0819">tRNA processing</keyword>
<dbReference type="PROSITE" id="PS51686">
    <property type="entry name" value="SAM_MT_RSMB_NOP"/>
    <property type="match status" value="1"/>
</dbReference>
<dbReference type="Pfam" id="PF01189">
    <property type="entry name" value="Methyltr_RsmB-F"/>
    <property type="match status" value="1"/>
</dbReference>
<comment type="subcellular location">
    <subcellularLocation>
        <location evidence="1">Nucleus</location>
    </subcellularLocation>
</comment>
<keyword evidence="9 11" id="KW-0694">RNA-binding</keyword>
<dbReference type="GO" id="GO:0030488">
    <property type="term" value="P:tRNA methylation"/>
    <property type="evidence" value="ECO:0007669"/>
    <property type="project" value="TreeGrafter"/>
</dbReference>
<dbReference type="Proteomes" id="UP000275408">
    <property type="component" value="Unassembled WGS sequence"/>
</dbReference>
<dbReference type="PANTHER" id="PTHR22808:SF1">
    <property type="entry name" value="RNA CYTOSINE-C(5)-METHYLTRANSFERASE NSUN2-RELATED"/>
    <property type="match status" value="1"/>
</dbReference>
<evidence type="ECO:0000256" key="9">
    <source>
        <dbReference type="ARBA" id="ARBA00022884"/>
    </source>
</evidence>
<dbReference type="InterPro" id="IPR018314">
    <property type="entry name" value="RsmB/NOL1/NOP2-like_CS"/>
</dbReference>
<dbReference type="InterPro" id="IPR057286">
    <property type="entry name" value="PUA_NSUN2"/>
</dbReference>
<keyword evidence="7 11" id="KW-0949">S-adenosyl-L-methionine</keyword>
<dbReference type="InterPro" id="IPR057285">
    <property type="entry name" value="Pre-PUA_NSUN2"/>
</dbReference>
<dbReference type="OrthoDB" id="6093671at2759"/>
<dbReference type="PROSITE" id="PS01153">
    <property type="entry name" value="NOL1_NOP2_SUN"/>
    <property type="match status" value="1"/>
</dbReference>
<dbReference type="GO" id="GO:0016428">
    <property type="term" value="F:tRNA (cytidine-5-)-methyltransferase activity"/>
    <property type="evidence" value="ECO:0007669"/>
    <property type="project" value="InterPro"/>
</dbReference>
<dbReference type="OMA" id="TQRKHFQ"/>
<feature type="region of interest" description="Disordered" evidence="12">
    <location>
        <begin position="527"/>
        <end position="604"/>
    </location>
</feature>
<comment type="caution">
    <text evidence="14">The sequence shown here is derived from an EMBL/GenBank/DDBJ whole genome shotgun (WGS) entry which is preliminary data.</text>
</comment>
<dbReference type="EC" id="2.1.1.203" evidence="3"/>
<evidence type="ECO:0000256" key="8">
    <source>
        <dbReference type="ARBA" id="ARBA00022694"/>
    </source>
</evidence>
<dbReference type="Gene3D" id="3.40.50.150">
    <property type="entry name" value="Vaccinia Virus protein VP39"/>
    <property type="match status" value="1"/>
</dbReference>
<feature type="compositionally biased region" description="Basic and acidic residues" evidence="12">
    <location>
        <begin position="445"/>
        <end position="457"/>
    </location>
</feature>
<comment type="similarity">
    <text evidence="2 11">Belongs to the class I-like SAM-binding methyltransferase superfamily. RsmB/NOP family.</text>
</comment>
<feature type="binding site" evidence="11">
    <location>
        <position position="255"/>
    </location>
    <ligand>
        <name>S-adenosyl-L-methionine</name>
        <dbReference type="ChEBI" id="CHEBI:59789"/>
    </ligand>
</feature>
<dbReference type="EMBL" id="RCHS01003339">
    <property type="protein sequence ID" value="RMX42532.1"/>
    <property type="molecule type" value="Genomic_DNA"/>
</dbReference>
<feature type="binding site" evidence="11">
    <location>
        <position position="201"/>
    </location>
    <ligand>
        <name>S-adenosyl-L-methionine</name>
        <dbReference type="ChEBI" id="CHEBI:59789"/>
    </ligand>
</feature>
<keyword evidence="6 11" id="KW-0808">Transferase</keyword>
<dbReference type="SUPFAM" id="SSF53335">
    <property type="entry name" value="S-adenosyl-L-methionine-dependent methyltransferases"/>
    <property type="match status" value="1"/>
</dbReference>
<sequence>MGKRKRRERPRRGNWLKNSQSTDWVQSIRKNDLFEEYYKTLNIVPEEEFPAFIAAMQSELPSTFRITGTRSHAQDLLNCIRKFFLDDMHNIQCEGGTADPPTPLSWYPDDLAWQINLTKRFIRKSACMEKFHNFLVHQTESGNISRQEAVSMIPPLLLDVKPGQKILDACAAPGSKTVQLIELLHGEESQGIPDGLVVANELQNKRCYMLVHQSKRLKSPCCLITNHDASLFPAMFIKGEDDKKIPVMFDRILCDVPCSGDGTLRKNPQIWKKWSPQLGLSLFRVQLRILARAVEMLATGGRIVYSTCTLNPIENEAVICTLLQKAEGAVELVDVSSYLPKLKRSTGLRTWKIMTKNMKIVDNCDPGTEFFAKGFKPEMLPPSEDVIEKLHIERCVRIYPHQQDTGGFFIAVLEKKKPSHWENGNRCTDNPRLLPWESMADWQARKEAKCGKQEGKVASRTPNETTKTDSDQSNVKQQTERGTERSEEPATCELGINNQVDNDYCEQSASTNEVMDYEQDESDKLDELVNDDDSNGEKTELDLAEDGEANRLTSESFEEHDSTENGQQEEHSSGGNKESDNGTVNNSGDSSQVDQPPAKKAKVEMKGFKEDPFVFLKEDDEHWPQIKEFYGIDDSFPADQLLVRSVGGKKRNVYLVSKAVKDVMEMVTDEHKVVNTGMKVIARAEVDNAGCLFRLMQEGIEAVLPYINKRKVTIPQKDLVILLTQDRPFCTEFSSATKEQLDKIEDQGCIVYVYEPNGPYSFPEDTIRSRLVICGWKAKVSTRVQISKFDRTHYSILCGLPPGNKQKGKKDAVDSKQETTSKEDKDNEQGDDEKNRDFIGDFLNVEPPEGSLDVGFI</sequence>
<keyword evidence="15" id="KW-1185">Reference proteome</keyword>
<evidence type="ECO:0000256" key="1">
    <source>
        <dbReference type="ARBA" id="ARBA00004123"/>
    </source>
</evidence>
<dbReference type="PANTHER" id="PTHR22808">
    <property type="entry name" value="NCL1 YEAST -RELATED NOL1/NOP2/FMU SUN DOMAIN-CONTAINING"/>
    <property type="match status" value="1"/>
</dbReference>
<dbReference type="Pfam" id="PF25378">
    <property type="entry name" value="PUA_NSUN2"/>
    <property type="match status" value="1"/>
</dbReference>
<keyword evidence="4" id="KW-0820">tRNA-binding</keyword>
<dbReference type="InterPro" id="IPR049560">
    <property type="entry name" value="MeTrfase_RsmB-F_NOP2_cat"/>
</dbReference>
<evidence type="ECO:0000256" key="7">
    <source>
        <dbReference type="ARBA" id="ARBA00022691"/>
    </source>
</evidence>
<feature type="region of interest" description="Disordered" evidence="12">
    <location>
        <begin position="445"/>
        <end position="499"/>
    </location>
</feature>
<gene>
    <name evidence="14" type="ORF">pdam_00016715</name>
</gene>
<evidence type="ECO:0000256" key="5">
    <source>
        <dbReference type="ARBA" id="ARBA00022603"/>
    </source>
</evidence>
<dbReference type="PRINTS" id="PR02011">
    <property type="entry name" value="RCMTNCL1"/>
</dbReference>
<feature type="binding site" evidence="11">
    <location>
        <begin position="170"/>
        <end position="176"/>
    </location>
    <ligand>
        <name>S-adenosyl-L-methionine</name>
        <dbReference type="ChEBI" id="CHEBI:59789"/>
    </ligand>
</feature>
<feature type="binding site" evidence="11">
    <location>
        <position position="228"/>
    </location>
    <ligand>
        <name>S-adenosyl-L-methionine</name>
        <dbReference type="ChEBI" id="CHEBI:59789"/>
    </ligand>
</feature>
<dbReference type="InterPro" id="IPR023270">
    <property type="entry name" value="RCMT_NCL1"/>
</dbReference>
<feature type="region of interest" description="Disordered" evidence="12">
    <location>
        <begin position="804"/>
        <end position="857"/>
    </location>
</feature>
<evidence type="ECO:0000256" key="6">
    <source>
        <dbReference type="ARBA" id="ARBA00022679"/>
    </source>
</evidence>
<dbReference type="Pfam" id="PF25376">
    <property type="entry name" value="Pre-PUA_NSUN2"/>
    <property type="match status" value="1"/>
</dbReference>
<proteinExistence type="inferred from homology"/>
<protein>
    <recommendedName>
        <fullName evidence="3">tRNA (cytosine(34)-C(5))-methyltransferase</fullName>
        <ecNumber evidence="3">2.1.1.203</ecNumber>
    </recommendedName>
</protein>
<keyword evidence="5 11" id="KW-0489">Methyltransferase</keyword>
<evidence type="ECO:0000256" key="3">
    <source>
        <dbReference type="ARBA" id="ARBA00012629"/>
    </source>
</evidence>
<dbReference type="GO" id="GO:0005737">
    <property type="term" value="C:cytoplasm"/>
    <property type="evidence" value="ECO:0007669"/>
    <property type="project" value="TreeGrafter"/>
</dbReference>
<dbReference type="PRINTS" id="PR02008">
    <property type="entry name" value="RCMTFAMILY"/>
</dbReference>